<protein>
    <submittedName>
        <fullName evidence="2">Uncharacterized protein</fullName>
    </submittedName>
</protein>
<feature type="region of interest" description="Disordered" evidence="1">
    <location>
        <begin position="43"/>
        <end position="67"/>
    </location>
</feature>
<evidence type="ECO:0000313" key="2">
    <source>
        <dbReference type="EMBL" id="KAK9296522.1"/>
    </source>
</evidence>
<proteinExistence type="predicted"/>
<keyword evidence="3" id="KW-1185">Reference proteome</keyword>
<reference evidence="2 3" key="1">
    <citation type="submission" date="2024-05" db="EMBL/GenBank/DDBJ databases">
        <title>The nuclear and mitochondrial genome assemblies of Tetragonisca angustula (Apidae: Meliponini), a tiny yet remarkable pollinator in the Neotropics.</title>
        <authorList>
            <person name="Ferrari R."/>
            <person name="Ricardo P.C."/>
            <person name="Dias F.C."/>
            <person name="Araujo N.S."/>
            <person name="Soares D.O."/>
            <person name="Zhou Q.-S."/>
            <person name="Zhu C.-D."/>
            <person name="Coutinho L."/>
            <person name="Airas M.C."/>
            <person name="Batista T.M."/>
        </authorList>
    </citation>
    <scope>NUCLEOTIDE SEQUENCE [LARGE SCALE GENOMIC DNA]</scope>
    <source>
        <strain evidence="2">ASF017062</strain>
        <tissue evidence="2">Abdomen</tissue>
    </source>
</reference>
<sequence length="67" mass="7640">MENHSHVDVLDDLFSTKRNTPDVGREALNRLPGNRRQIRLWPRLARDRDGSGQRTGQIRNPDYGGSA</sequence>
<gene>
    <name evidence="2" type="ORF">QLX08_009513</name>
</gene>
<comment type="caution">
    <text evidence="2">The sequence shown here is derived from an EMBL/GenBank/DDBJ whole genome shotgun (WGS) entry which is preliminary data.</text>
</comment>
<evidence type="ECO:0000256" key="1">
    <source>
        <dbReference type="SAM" id="MobiDB-lite"/>
    </source>
</evidence>
<dbReference type="EMBL" id="JAWNGG020000211">
    <property type="protein sequence ID" value="KAK9296522.1"/>
    <property type="molecule type" value="Genomic_DNA"/>
</dbReference>
<evidence type="ECO:0000313" key="3">
    <source>
        <dbReference type="Proteomes" id="UP001432146"/>
    </source>
</evidence>
<name>A0AAW0ZG79_9HYME</name>
<accession>A0AAW0ZG79</accession>
<organism evidence="2 3">
    <name type="scientific">Tetragonisca angustula</name>
    <dbReference type="NCBI Taxonomy" id="166442"/>
    <lineage>
        <taxon>Eukaryota</taxon>
        <taxon>Metazoa</taxon>
        <taxon>Ecdysozoa</taxon>
        <taxon>Arthropoda</taxon>
        <taxon>Hexapoda</taxon>
        <taxon>Insecta</taxon>
        <taxon>Pterygota</taxon>
        <taxon>Neoptera</taxon>
        <taxon>Endopterygota</taxon>
        <taxon>Hymenoptera</taxon>
        <taxon>Apocrita</taxon>
        <taxon>Aculeata</taxon>
        <taxon>Apoidea</taxon>
        <taxon>Anthophila</taxon>
        <taxon>Apidae</taxon>
        <taxon>Tetragonisca</taxon>
    </lineage>
</organism>
<dbReference type="AlphaFoldDB" id="A0AAW0ZG79"/>
<dbReference type="Proteomes" id="UP001432146">
    <property type="component" value="Unassembled WGS sequence"/>
</dbReference>